<feature type="compositionally biased region" description="Polar residues" evidence="13">
    <location>
        <begin position="178"/>
        <end position="193"/>
    </location>
</feature>
<dbReference type="Proteomes" id="UP000094236">
    <property type="component" value="Unassembled WGS sequence"/>
</dbReference>
<evidence type="ECO:0000256" key="1">
    <source>
        <dbReference type="ARBA" id="ARBA00004406"/>
    </source>
</evidence>
<keyword evidence="8" id="KW-0445">Lipid transport</keyword>
<comment type="similarity">
    <text evidence="3">Belongs to the ATG2 family.</text>
</comment>
<evidence type="ECO:0000256" key="13">
    <source>
        <dbReference type="SAM" id="MobiDB-lite"/>
    </source>
</evidence>
<feature type="region of interest" description="Disordered" evidence="13">
    <location>
        <begin position="439"/>
        <end position="481"/>
    </location>
</feature>
<keyword evidence="5" id="KW-0813">Transport</keyword>
<feature type="compositionally biased region" description="Basic and acidic residues" evidence="13">
    <location>
        <begin position="1389"/>
        <end position="1404"/>
    </location>
</feature>
<dbReference type="GO" id="GO:0043495">
    <property type="term" value="F:protein-membrane adaptor activity"/>
    <property type="evidence" value="ECO:0007669"/>
    <property type="project" value="TreeGrafter"/>
</dbReference>
<evidence type="ECO:0000256" key="9">
    <source>
        <dbReference type="ARBA" id="ARBA00023136"/>
    </source>
</evidence>
<feature type="compositionally biased region" description="Low complexity" evidence="13">
    <location>
        <begin position="137"/>
        <end position="158"/>
    </location>
</feature>
<accession>A0A1E4TRD5</accession>
<evidence type="ECO:0000256" key="7">
    <source>
        <dbReference type="ARBA" id="ARBA00023006"/>
    </source>
</evidence>
<feature type="region of interest" description="Disordered" evidence="13">
    <location>
        <begin position="811"/>
        <end position="838"/>
    </location>
</feature>
<dbReference type="GO" id="GO:0061709">
    <property type="term" value="P:reticulophagy"/>
    <property type="evidence" value="ECO:0007669"/>
    <property type="project" value="TreeGrafter"/>
</dbReference>
<evidence type="ECO:0000256" key="12">
    <source>
        <dbReference type="ARBA" id="ARBA00024631"/>
    </source>
</evidence>
<evidence type="ECO:0000313" key="14">
    <source>
        <dbReference type="EMBL" id="ODV94319.1"/>
    </source>
</evidence>
<feature type="region of interest" description="Disordered" evidence="13">
    <location>
        <begin position="134"/>
        <end position="193"/>
    </location>
</feature>
<dbReference type="GO" id="GO:0034045">
    <property type="term" value="C:phagophore assembly site membrane"/>
    <property type="evidence" value="ECO:0007669"/>
    <property type="project" value="UniProtKB-SubCell"/>
</dbReference>
<comment type="subcellular location">
    <subcellularLocation>
        <location evidence="1">Endoplasmic reticulum membrane</location>
        <topology evidence="1">Peripheral membrane protein</topology>
    </subcellularLocation>
    <subcellularLocation>
        <location evidence="2">Preautophagosomal structure membrane</location>
        <topology evidence="2">Peripheral membrane protein</topology>
    </subcellularLocation>
</comment>
<evidence type="ECO:0000313" key="15">
    <source>
        <dbReference type="Proteomes" id="UP000094236"/>
    </source>
</evidence>
<dbReference type="STRING" id="669874.A0A1E4TRD5"/>
<dbReference type="GO" id="GO:0005789">
    <property type="term" value="C:endoplasmic reticulum membrane"/>
    <property type="evidence" value="ECO:0007669"/>
    <property type="project" value="UniProtKB-SubCell"/>
</dbReference>
<evidence type="ECO:0000256" key="5">
    <source>
        <dbReference type="ARBA" id="ARBA00022448"/>
    </source>
</evidence>
<dbReference type="PANTHER" id="PTHR13190:SF1">
    <property type="entry name" value="AUTOPHAGY-RELATED 2, ISOFORM A"/>
    <property type="match status" value="1"/>
</dbReference>
<gene>
    <name evidence="14" type="ORF">PACTADRAFT_51177</name>
</gene>
<protein>
    <recommendedName>
        <fullName evidence="4">Autophagy-related protein 2</fullName>
    </recommendedName>
</protein>
<dbReference type="GO" id="GO:0061908">
    <property type="term" value="C:phagophore"/>
    <property type="evidence" value="ECO:0007669"/>
    <property type="project" value="TreeGrafter"/>
</dbReference>
<dbReference type="GO" id="GO:0034727">
    <property type="term" value="P:piecemeal microautophagy of the nucleus"/>
    <property type="evidence" value="ECO:0007669"/>
    <property type="project" value="TreeGrafter"/>
</dbReference>
<feature type="region of interest" description="Disordered" evidence="13">
    <location>
        <begin position="1389"/>
        <end position="1421"/>
    </location>
</feature>
<feature type="compositionally biased region" description="Low complexity" evidence="13">
    <location>
        <begin position="257"/>
        <end position="288"/>
    </location>
</feature>
<evidence type="ECO:0000256" key="2">
    <source>
        <dbReference type="ARBA" id="ARBA00004623"/>
    </source>
</evidence>
<comment type="catalytic activity">
    <reaction evidence="11">
        <text>a 1,2-diacyl-sn-glycero-3-phosphoethanolamine(in) = a 1,2-diacyl-sn-glycero-3-phosphoethanolamine(out)</text>
        <dbReference type="Rhea" id="RHEA:38895"/>
        <dbReference type="ChEBI" id="CHEBI:64612"/>
    </reaction>
</comment>
<comment type="catalytic activity">
    <reaction evidence="12">
        <text>a 1,2-diacyl-sn-glycero-3-phosphocholine(in) = a 1,2-diacyl-sn-glycero-3-phosphocholine(out)</text>
        <dbReference type="Rhea" id="RHEA:38571"/>
        <dbReference type="ChEBI" id="CHEBI:57643"/>
    </reaction>
</comment>
<evidence type="ECO:0000256" key="10">
    <source>
        <dbReference type="ARBA" id="ARBA00024479"/>
    </source>
</evidence>
<evidence type="ECO:0000256" key="3">
    <source>
        <dbReference type="ARBA" id="ARBA00009714"/>
    </source>
</evidence>
<evidence type="ECO:0000256" key="8">
    <source>
        <dbReference type="ARBA" id="ARBA00023055"/>
    </source>
</evidence>
<dbReference type="PANTHER" id="PTHR13190">
    <property type="entry name" value="AUTOPHAGY-RELATED 2, ISOFORM A"/>
    <property type="match status" value="1"/>
</dbReference>
<keyword evidence="9" id="KW-0472">Membrane</keyword>
<name>A0A1E4TRD5_PACTA</name>
<dbReference type="GO" id="GO:0032266">
    <property type="term" value="F:phosphatidylinositol-3-phosphate binding"/>
    <property type="evidence" value="ECO:0007669"/>
    <property type="project" value="TreeGrafter"/>
</dbReference>
<dbReference type="GO" id="GO:0061723">
    <property type="term" value="P:glycophagy"/>
    <property type="evidence" value="ECO:0007669"/>
    <property type="project" value="TreeGrafter"/>
</dbReference>
<dbReference type="GO" id="GO:0000045">
    <property type="term" value="P:autophagosome assembly"/>
    <property type="evidence" value="ECO:0007669"/>
    <property type="project" value="TreeGrafter"/>
</dbReference>
<proteinExistence type="inferred from homology"/>
<keyword evidence="7" id="KW-0072">Autophagy</keyword>
<dbReference type="InterPro" id="IPR026849">
    <property type="entry name" value="ATG2"/>
</dbReference>
<sequence>MAPQWMPQNLQKRLLRYVLQQLSLFSEIDLSNLDVSLGTNSKFNLRDVQLDPEKISLPGVYVRDGKVKHMELLLTVSGGVNIEAYGINLTLAPSNRININDLKKNQFSLAQSTADLANSVILDTDEDQEIYEDDVLESSSESSESNPNVKSNNFNNNNKSKDNNNKGNHNNGNNQNNDEQGYAQNATNENNSRLGGVMNRAVEMALARLKLELHDIKITIVADATTIEVRIGDVSFSSENGVRNIKVKNIEFILKNPETSPGESTENSETSESSENTETTESTGVPENSTDEDKDDDEVSDSENETDLDDNDEYDDEEVDDKMTNSSVLKPLPKRSSLMESTIFSHEEASSLYMSANSKITNSKTSGYGFNSNINEKIPCRLLHINEGEIFFQGFQDIEDLQINIDKMHIAGNPCCTALSSIIDTISRLTKLSSLNQKRFNSGSSSNNNDNSSSINNMNFNNSSNQKKELSPQPPQNLRIDIDVGEDSDESKELFFNSLCINEVEINLASALLTNGDFSIPDSSRVKATNIKLIQETANLINADVQKFKILQNENVIFHFNQESKDNNSEQLSDIKLKILKEQKIPILTNATNTKYSLDYFKSGILNLDHSSLSELLKFFYKLSPVFESLKKFKSSSNASKQASAITTGSSLRKQMDGQRLNKLAFKQQQNQQQRTDKEQSSSEFVLSTKSLNLILKISESISLSTLIYPISYNSLTSLLQCKTILIDLIHNNTKSLLFTISDIKLEHIEKKIKSFDITNNNQCDVTNLTTLAVSKLDYISLTCDFNVFKLLIHNLKEFFSKLPNRLKNNDGINNNNGNSNNNNNNSKVNNSNNKYSNLMASHSSTKRKVRMNSSVFFLNKSLLMFLQLNCFNIDLTDANPKFGNINGFFKLISFNVFKDGLSQMFIVDCQINRKFEHITEVFLGVANPEDNRSPVIAAKFKDPFLINLYLRNLSIDYYTKWLSFIETKTKQDVVNKVEVNTETNINIKSSSPKFEIRSSFSDCIIGLNPGRLSSKGLMVIRKGSADVTCTKEVSIKSSLRSVSVLLIDDISNILSDSEVRNRRHWNNTGPNDINSVNGNPLIAQTWTQVSRFVLKGFVPVCTMNSLHSSVIINDSKVLTQAQLLSRKNFLNHKSLIDIKLSSDTWNVELCADSSQCLIQLLNDLKQPISITFDDRYKPTVDHDLNVFSDVDVTAFATGPTANDDFEIANDFADLETRNSSLETNHNASDKHSISFVESYYDSDVTKNRIQSSSHTINSGHEAVSTIENNLSLGEKLEGLAVDENENENENVDDKIKSNPNDVKQLVRDNNEGGTGAQKHVAESGILFADDHFESKVSETGEEEEVKNKVYPMSLYVSVSKITINLFDGYDWKETRRTISQAIKRVQNRAKEAETVEGESKRQPDQFSQETDSSTSSLLFQGSRTTDDSLDIILPELNSSSIDRNDIVGETLYESIHVSLPIGSDGQLLTDAINREMGVDDNDSSISNESFTDTASLFNNGNLNNINGNIGSRTHNERNFPVHNIELGKHKNDKKLKLRRSKYHKVSVELNDVDFEMKILTNYDPLKDPPRPRKIEDEDEDCSETINTMDIKVRDFEIIDNVPTSTWNKFVTYLRQFGDREVGVSMLHIVIDTIRPVSSLAATELALKVSILPLSLHVDQDTLDFLTRFGEFKDNRFLLVDLDDDILFIQKIQVNAVRIKLDYKPKKVDYAGIRSGRTGEFMNFFILDEAEMTLKKLVLYGIPGFPRLNKMLNDCWMPDIKSTQLGGVLAGLAPVRSIVKIGSGFKDLVAVPIKEYRKDGRAMRSLQKGVFTFARTTSNELLKFGVKLAAGTQTLLENTEEALGGDGSAARLPINYSKNGGSNRLSDDDEEIYILANRRFVESQLKKGDNDLGASLIGRSLYKTSDDLRHSHSNFPAGLNMYDEMDSDEEDYALSKNKGGGKQSSDEILFNQDDDYHEVEDELEGVEDEDETPRTISLYANQPNDMREGFQLAYTSLERNFTAARDAMVDAGSRASESGSARKAAVMFAKATPAVVIRPMIGTTEAISRALLGGINQMNPKEREKSLEKYKKYQNS</sequence>
<dbReference type="EMBL" id="KV454016">
    <property type="protein sequence ID" value="ODV94319.1"/>
    <property type="molecule type" value="Genomic_DNA"/>
</dbReference>
<feature type="compositionally biased region" description="Polar residues" evidence="13">
    <location>
        <begin position="1405"/>
        <end position="1421"/>
    </location>
</feature>
<feature type="region of interest" description="Disordered" evidence="13">
    <location>
        <begin position="256"/>
        <end position="331"/>
    </location>
</feature>
<dbReference type="GO" id="GO:0006869">
    <property type="term" value="P:lipid transport"/>
    <property type="evidence" value="ECO:0007669"/>
    <property type="project" value="UniProtKB-KW"/>
</dbReference>
<feature type="compositionally biased region" description="Low complexity" evidence="13">
    <location>
        <begin position="441"/>
        <end position="465"/>
    </location>
</feature>
<dbReference type="GO" id="GO:0000422">
    <property type="term" value="P:autophagy of mitochondrion"/>
    <property type="evidence" value="ECO:0007669"/>
    <property type="project" value="TreeGrafter"/>
</dbReference>
<feature type="compositionally biased region" description="Acidic residues" evidence="13">
    <location>
        <begin position="289"/>
        <end position="320"/>
    </location>
</feature>
<feature type="compositionally biased region" description="Low complexity" evidence="13">
    <location>
        <begin position="165"/>
        <end position="177"/>
    </location>
</feature>
<dbReference type="Pfam" id="PF13329">
    <property type="entry name" value="ATG2_CAD"/>
    <property type="match status" value="1"/>
</dbReference>
<evidence type="ECO:0000256" key="6">
    <source>
        <dbReference type="ARBA" id="ARBA00022824"/>
    </source>
</evidence>
<evidence type="ECO:0000256" key="11">
    <source>
        <dbReference type="ARBA" id="ARBA00024615"/>
    </source>
</evidence>
<evidence type="ECO:0000256" key="4">
    <source>
        <dbReference type="ARBA" id="ARBA00018070"/>
    </source>
</evidence>
<keyword evidence="6" id="KW-0256">Endoplasmic reticulum</keyword>
<keyword evidence="15" id="KW-1185">Reference proteome</keyword>
<dbReference type="OrthoDB" id="18982at2759"/>
<comment type="catalytic activity">
    <reaction evidence="10">
        <text>a 1,2-diacyl-sn-glycero-3-phospho-L-serine(in) = a 1,2-diacyl-sn-glycero-3-phospho-L-serine(out)</text>
        <dbReference type="Rhea" id="RHEA:38663"/>
        <dbReference type="ChEBI" id="CHEBI:57262"/>
    </reaction>
</comment>
<reference evidence="15" key="1">
    <citation type="submission" date="2016-05" db="EMBL/GenBank/DDBJ databases">
        <title>Comparative genomics of biotechnologically important yeasts.</title>
        <authorList>
            <consortium name="DOE Joint Genome Institute"/>
            <person name="Riley R."/>
            <person name="Haridas S."/>
            <person name="Wolfe K.H."/>
            <person name="Lopes M.R."/>
            <person name="Hittinger C.T."/>
            <person name="Goker M."/>
            <person name="Salamov A."/>
            <person name="Wisecaver J."/>
            <person name="Long T.M."/>
            <person name="Aerts A.L."/>
            <person name="Barry K."/>
            <person name="Choi C."/>
            <person name="Clum A."/>
            <person name="Coughlan A.Y."/>
            <person name="Deshpande S."/>
            <person name="Douglass A.P."/>
            <person name="Hanson S.J."/>
            <person name="Klenk H.-P."/>
            <person name="Labutti K."/>
            <person name="Lapidus A."/>
            <person name="Lindquist E."/>
            <person name="Lipzen A."/>
            <person name="Meier-Kolthoff J.P."/>
            <person name="Ohm R.A."/>
            <person name="Otillar R.P."/>
            <person name="Pangilinan J."/>
            <person name="Peng Y."/>
            <person name="Rokas A."/>
            <person name="Rosa C.A."/>
            <person name="Scheuner C."/>
            <person name="Sibirny A.A."/>
            <person name="Slot J.C."/>
            <person name="Stielow J.B."/>
            <person name="Sun H."/>
            <person name="Kurtzman C.P."/>
            <person name="Blackwell M."/>
            <person name="Grigoriev I.V."/>
            <person name="Jeffries T.W."/>
        </authorList>
    </citation>
    <scope>NUCLEOTIDE SEQUENCE [LARGE SCALE GENOMIC DNA]</scope>
    <source>
        <strain evidence="15">NRRL Y-2460</strain>
    </source>
</reference>
<organism evidence="14 15">
    <name type="scientific">Pachysolen tannophilus NRRL Y-2460</name>
    <dbReference type="NCBI Taxonomy" id="669874"/>
    <lineage>
        <taxon>Eukaryota</taxon>
        <taxon>Fungi</taxon>
        <taxon>Dikarya</taxon>
        <taxon>Ascomycota</taxon>
        <taxon>Saccharomycotina</taxon>
        <taxon>Pichiomycetes</taxon>
        <taxon>Pachysolenaceae</taxon>
        <taxon>Pachysolen</taxon>
    </lineage>
</organism>